<dbReference type="Proteomes" id="UP000653493">
    <property type="component" value="Unassembled WGS sequence"/>
</dbReference>
<sequence length="73" mass="7832">MMLGRWAGPHKGRDAPDMSKRLAKLHPSVLPTLASGPGGGAPCAAAGARQDARRRTDGCHEHQRHHEHRGPGR</sequence>
<evidence type="ECO:0000256" key="1">
    <source>
        <dbReference type="SAM" id="MobiDB-lite"/>
    </source>
</evidence>
<proteinExistence type="predicted"/>
<feature type="compositionally biased region" description="Basic and acidic residues" evidence="1">
    <location>
        <begin position="50"/>
        <end position="61"/>
    </location>
</feature>
<dbReference type="AlphaFoldDB" id="A0A918LCZ7"/>
<comment type="caution">
    <text evidence="2">The sequence shown here is derived from an EMBL/GenBank/DDBJ whole genome shotgun (WGS) entry which is preliminary data.</text>
</comment>
<feature type="compositionally biased region" description="Basic residues" evidence="1">
    <location>
        <begin position="62"/>
        <end position="73"/>
    </location>
</feature>
<organism evidence="2 3">
    <name type="scientific">Streptomyces griseoviridis</name>
    <dbReference type="NCBI Taxonomy" id="45398"/>
    <lineage>
        <taxon>Bacteria</taxon>
        <taxon>Bacillati</taxon>
        <taxon>Actinomycetota</taxon>
        <taxon>Actinomycetes</taxon>
        <taxon>Kitasatosporales</taxon>
        <taxon>Streptomycetaceae</taxon>
        <taxon>Streptomyces</taxon>
    </lineage>
</organism>
<protein>
    <submittedName>
        <fullName evidence="2">Uncharacterized protein</fullName>
    </submittedName>
</protein>
<name>A0A918LCZ7_STRGD</name>
<feature type="compositionally biased region" description="Basic and acidic residues" evidence="1">
    <location>
        <begin position="11"/>
        <end position="20"/>
    </location>
</feature>
<feature type="region of interest" description="Disordered" evidence="1">
    <location>
        <begin position="1"/>
        <end position="73"/>
    </location>
</feature>
<gene>
    <name evidence="2" type="ORF">GCM10010238_22880</name>
</gene>
<evidence type="ECO:0000313" key="2">
    <source>
        <dbReference type="EMBL" id="GGS33005.1"/>
    </source>
</evidence>
<evidence type="ECO:0000313" key="3">
    <source>
        <dbReference type="Proteomes" id="UP000653493"/>
    </source>
</evidence>
<dbReference type="EMBL" id="BMSL01000004">
    <property type="protein sequence ID" value="GGS33005.1"/>
    <property type="molecule type" value="Genomic_DNA"/>
</dbReference>
<accession>A0A918LCZ7</accession>
<keyword evidence="3" id="KW-1185">Reference proteome</keyword>
<reference evidence="2" key="1">
    <citation type="journal article" date="2014" name="Int. J. Syst. Evol. Microbiol.">
        <title>Complete genome sequence of Corynebacterium casei LMG S-19264T (=DSM 44701T), isolated from a smear-ripened cheese.</title>
        <authorList>
            <consortium name="US DOE Joint Genome Institute (JGI-PGF)"/>
            <person name="Walter F."/>
            <person name="Albersmeier A."/>
            <person name="Kalinowski J."/>
            <person name="Ruckert C."/>
        </authorList>
    </citation>
    <scope>NUCLEOTIDE SEQUENCE</scope>
    <source>
        <strain evidence="2">JCM 4234</strain>
    </source>
</reference>
<reference evidence="2" key="2">
    <citation type="submission" date="2020-09" db="EMBL/GenBank/DDBJ databases">
        <authorList>
            <person name="Sun Q."/>
            <person name="Ohkuma M."/>
        </authorList>
    </citation>
    <scope>NUCLEOTIDE SEQUENCE</scope>
    <source>
        <strain evidence="2">JCM 4234</strain>
    </source>
</reference>